<organism evidence="2 3">
    <name type="scientific">Streptomyces carpinensis</name>
    <dbReference type="NCBI Taxonomy" id="66369"/>
    <lineage>
        <taxon>Bacteria</taxon>
        <taxon>Bacillati</taxon>
        <taxon>Actinomycetota</taxon>
        <taxon>Actinomycetes</taxon>
        <taxon>Kitasatosporales</taxon>
        <taxon>Streptomycetaceae</taxon>
        <taxon>Streptomyces</taxon>
    </lineage>
</organism>
<dbReference type="SUPFAM" id="SSF49785">
    <property type="entry name" value="Galactose-binding domain-like"/>
    <property type="match status" value="1"/>
</dbReference>
<protein>
    <submittedName>
        <fullName evidence="2">Discoidin domain-containing protein</fullName>
    </submittedName>
</protein>
<dbReference type="PROSITE" id="PS50022">
    <property type="entry name" value="FA58C_3"/>
    <property type="match status" value="1"/>
</dbReference>
<name>A0ABV1WMW7_9ACTN</name>
<evidence type="ECO:0000313" key="3">
    <source>
        <dbReference type="Proteomes" id="UP001458415"/>
    </source>
</evidence>
<keyword evidence="3" id="KW-1185">Reference proteome</keyword>
<feature type="domain" description="F5/8 type C" evidence="1">
    <location>
        <begin position="84"/>
        <end position="229"/>
    </location>
</feature>
<sequence length="233" mass="24596">MAGFVADAGPWLDATALWGRAAVSMVDALAARVDGDADRSQALLADSRTLQQQAEAVRVDPSRNAWGKAPVKVGDGVLDAFLVQADTMLQLWDSAGGGENLALTGTASASSVEQDLDRLAARFVNDGSTGTRWASSYSDDEWVQVKLAAPAKVAAVTLAWESACATEYLVETSDDGVHWTTAATLTPTACGTDVIRLTGDQPVSYVRMQGVKRRTGWGYSIYEMGIYGTPASS</sequence>
<dbReference type="InterPro" id="IPR000421">
    <property type="entry name" value="FA58C"/>
</dbReference>
<reference evidence="2 3" key="1">
    <citation type="submission" date="2024-06" db="EMBL/GenBank/DDBJ databases">
        <title>The Natural Products Discovery Center: Release of the First 8490 Sequenced Strains for Exploring Actinobacteria Biosynthetic Diversity.</title>
        <authorList>
            <person name="Kalkreuter E."/>
            <person name="Kautsar S.A."/>
            <person name="Yang D."/>
            <person name="Bader C.D."/>
            <person name="Teijaro C.N."/>
            <person name="Fluegel L."/>
            <person name="Davis C.M."/>
            <person name="Simpson J.R."/>
            <person name="Lauterbach L."/>
            <person name="Steele A.D."/>
            <person name="Gui C."/>
            <person name="Meng S."/>
            <person name="Li G."/>
            <person name="Viehrig K."/>
            <person name="Ye F."/>
            <person name="Su P."/>
            <person name="Kiefer A.F."/>
            <person name="Nichols A."/>
            <person name="Cepeda A.J."/>
            <person name="Yan W."/>
            <person name="Fan B."/>
            <person name="Jiang Y."/>
            <person name="Adhikari A."/>
            <person name="Zheng C.-J."/>
            <person name="Schuster L."/>
            <person name="Cowan T.M."/>
            <person name="Smanski M.J."/>
            <person name="Chevrette M.G."/>
            <person name="De Carvalho L.P.S."/>
            <person name="Shen B."/>
        </authorList>
    </citation>
    <scope>NUCLEOTIDE SEQUENCE [LARGE SCALE GENOMIC DNA]</scope>
    <source>
        <strain evidence="2 3">NPDC000634</strain>
    </source>
</reference>
<dbReference type="Proteomes" id="UP001458415">
    <property type="component" value="Unassembled WGS sequence"/>
</dbReference>
<evidence type="ECO:0000259" key="1">
    <source>
        <dbReference type="PROSITE" id="PS50022"/>
    </source>
</evidence>
<evidence type="ECO:0000313" key="2">
    <source>
        <dbReference type="EMBL" id="MER6985173.1"/>
    </source>
</evidence>
<dbReference type="EMBL" id="JBEPCU010002259">
    <property type="protein sequence ID" value="MER6985173.1"/>
    <property type="molecule type" value="Genomic_DNA"/>
</dbReference>
<proteinExistence type="predicted"/>
<dbReference type="Gene3D" id="1.20.58.460">
    <property type="entry name" value="Hyaluronidase post-catalytic domain-like"/>
    <property type="match status" value="1"/>
</dbReference>
<comment type="caution">
    <text evidence="2">The sequence shown here is derived from an EMBL/GenBank/DDBJ whole genome shotgun (WGS) entry which is preliminary data.</text>
</comment>
<dbReference type="Pfam" id="PF00754">
    <property type="entry name" value="F5_F8_type_C"/>
    <property type="match status" value="1"/>
</dbReference>
<dbReference type="Gene3D" id="2.60.120.260">
    <property type="entry name" value="Galactose-binding domain-like"/>
    <property type="match status" value="1"/>
</dbReference>
<accession>A0ABV1WMW7</accession>
<dbReference type="InterPro" id="IPR008979">
    <property type="entry name" value="Galactose-bd-like_sf"/>
</dbReference>
<gene>
    <name evidence="2" type="ORF">ABT317_51625</name>
</gene>